<dbReference type="Proteomes" id="UP000263993">
    <property type="component" value="Unassembled WGS sequence"/>
</dbReference>
<accession>A0A371BBI2</accession>
<dbReference type="AlphaFoldDB" id="A0A371BBI2"/>
<feature type="signal peptide" evidence="1">
    <location>
        <begin position="1"/>
        <end position="20"/>
    </location>
</feature>
<proteinExistence type="predicted"/>
<comment type="caution">
    <text evidence="2">The sequence shown here is derived from an EMBL/GenBank/DDBJ whole genome shotgun (WGS) entry which is preliminary data.</text>
</comment>
<keyword evidence="3" id="KW-1185">Reference proteome</keyword>
<feature type="chain" id="PRO_5016886764" evidence="1">
    <location>
        <begin position="21"/>
        <end position="78"/>
    </location>
</feature>
<name>A0A371BBI2_9BRAD</name>
<dbReference type="OrthoDB" id="10002064at2"/>
<keyword evidence="1" id="KW-0732">Signal</keyword>
<dbReference type="EMBL" id="QRGO01000001">
    <property type="protein sequence ID" value="RDV04934.1"/>
    <property type="molecule type" value="Genomic_DNA"/>
</dbReference>
<sequence>MKKFLIAAALVTAAASPSFAATSHHRHVVTPQRAATDSYAMMPASNVVVQGGQVLGADPDPFIRGQMERLGDPANLNN</sequence>
<reference evidence="3" key="1">
    <citation type="submission" date="2018-08" db="EMBL/GenBank/DDBJ databases">
        <authorList>
            <person name="Kim S.-J."/>
            <person name="Jung G.-Y."/>
        </authorList>
    </citation>
    <scope>NUCLEOTIDE SEQUENCE [LARGE SCALE GENOMIC DNA]</scope>
    <source>
        <strain evidence="3">GY_H</strain>
    </source>
</reference>
<organism evidence="2 3">
    <name type="scientific">Undibacter mobilis</name>
    <dbReference type="NCBI Taxonomy" id="2292256"/>
    <lineage>
        <taxon>Bacteria</taxon>
        <taxon>Pseudomonadati</taxon>
        <taxon>Pseudomonadota</taxon>
        <taxon>Alphaproteobacteria</taxon>
        <taxon>Hyphomicrobiales</taxon>
        <taxon>Nitrobacteraceae</taxon>
        <taxon>Undibacter</taxon>
    </lineage>
</organism>
<protein>
    <submittedName>
        <fullName evidence="2">Uncharacterized protein</fullName>
    </submittedName>
</protein>
<gene>
    <name evidence="2" type="ORF">DXH78_10390</name>
</gene>
<dbReference type="RefSeq" id="WP_115516961.1">
    <property type="nucleotide sequence ID" value="NZ_QRGO01000001.1"/>
</dbReference>
<evidence type="ECO:0000313" key="3">
    <source>
        <dbReference type="Proteomes" id="UP000263993"/>
    </source>
</evidence>
<evidence type="ECO:0000313" key="2">
    <source>
        <dbReference type="EMBL" id="RDV04934.1"/>
    </source>
</evidence>
<evidence type="ECO:0000256" key="1">
    <source>
        <dbReference type="SAM" id="SignalP"/>
    </source>
</evidence>